<evidence type="ECO:0000313" key="1">
    <source>
        <dbReference type="EMBL" id="MCW6510963.1"/>
    </source>
</evidence>
<dbReference type="Proteomes" id="UP001165667">
    <property type="component" value="Unassembled WGS sequence"/>
</dbReference>
<dbReference type="InterPro" id="IPR003477">
    <property type="entry name" value="PemK-like"/>
</dbReference>
<accession>A0AA41Z188</accession>
<dbReference type="EMBL" id="JAMOIM010000019">
    <property type="protein sequence ID" value="MCW6510963.1"/>
    <property type="molecule type" value="Genomic_DNA"/>
</dbReference>
<dbReference type="SUPFAM" id="SSF50118">
    <property type="entry name" value="Cell growth inhibitor/plasmid maintenance toxic component"/>
    <property type="match status" value="1"/>
</dbReference>
<keyword evidence="2" id="KW-1185">Reference proteome</keyword>
<name>A0AA41Z188_9HYPH</name>
<gene>
    <name evidence="1" type="ORF">M8523_23440</name>
</gene>
<organism evidence="1 2">
    <name type="scientific">Lichenifustis flavocetrariae</name>
    <dbReference type="NCBI Taxonomy" id="2949735"/>
    <lineage>
        <taxon>Bacteria</taxon>
        <taxon>Pseudomonadati</taxon>
        <taxon>Pseudomonadota</taxon>
        <taxon>Alphaproteobacteria</taxon>
        <taxon>Hyphomicrobiales</taxon>
        <taxon>Lichenihabitantaceae</taxon>
        <taxon>Lichenifustis</taxon>
    </lineage>
</organism>
<protein>
    <submittedName>
        <fullName evidence="1">Type II toxin-antitoxin system PemK/MazF family toxin</fullName>
    </submittedName>
</protein>
<dbReference type="Pfam" id="PF02452">
    <property type="entry name" value="PemK_toxin"/>
    <property type="match status" value="1"/>
</dbReference>
<sequence length="99" mass="11006">MPISFVPQRGQILMCDFDMAGVVPPEMRKKRRVVVISPRSHNRRHGAKPGRCIVAPFSASEPPMPTPAEGAFSSRSLSVFERADMGHMQRTRLRLSCAS</sequence>
<dbReference type="InterPro" id="IPR011067">
    <property type="entry name" value="Plasmid_toxin/cell-grow_inhib"/>
</dbReference>
<dbReference type="RefSeq" id="WP_282587331.1">
    <property type="nucleotide sequence ID" value="NZ_JAMOIM010000019.1"/>
</dbReference>
<dbReference type="AlphaFoldDB" id="A0AA41Z188"/>
<comment type="caution">
    <text evidence="1">The sequence shown here is derived from an EMBL/GenBank/DDBJ whole genome shotgun (WGS) entry which is preliminary data.</text>
</comment>
<dbReference type="Gene3D" id="2.30.30.110">
    <property type="match status" value="1"/>
</dbReference>
<dbReference type="GO" id="GO:0003677">
    <property type="term" value="F:DNA binding"/>
    <property type="evidence" value="ECO:0007669"/>
    <property type="project" value="InterPro"/>
</dbReference>
<proteinExistence type="predicted"/>
<evidence type="ECO:0000313" key="2">
    <source>
        <dbReference type="Proteomes" id="UP001165667"/>
    </source>
</evidence>
<reference evidence="1" key="1">
    <citation type="submission" date="2022-05" db="EMBL/GenBank/DDBJ databases">
        <authorList>
            <person name="Pankratov T."/>
        </authorList>
    </citation>
    <scope>NUCLEOTIDE SEQUENCE</scope>
    <source>
        <strain evidence="1">BP6-180914</strain>
    </source>
</reference>